<organism evidence="2">
    <name type="scientific">Solanum chilense</name>
    <name type="common">Tomato</name>
    <name type="synonym">Lycopersicon chilense</name>
    <dbReference type="NCBI Taxonomy" id="4083"/>
    <lineage>
        <taxon>Eukaryota</taxon>
        <taxon>Viridiplantae</taxon>
        <taxon>Streptophyta</taxon>
        <taxon>Embryophyta</taxon>
        <taxon>Tracheophyta</taxon>
        <taxon>Spermatophyta</taxon>
        <taxon>Magnoliopsida</taxon>
        <taxon>eudicotyledons</taxon>
        <taxon>Gunneridae</taxon>
        <taxon>Pentapetalae</taxon>
        <taxon>asterids</taxon>
        <taxon>lamiids</taxon>
        <taxon>Solanales</taxon>
        <taxon>Solanaceae</taxon>
        <taxon>Solanoideae</taxon>
        <taxon>Solaneae</taxon>
        <taxon>Solanum</taxon>
        <taxon>Solanum subgen. Lycopersicon</taxon>
    </lineage>
</organism>
<proteinExistence type="predicted"/>
<sequence length="125" mass="14190">NSKSVWRPVSPQTQKIRDNQQQKHETTETRNKSTGIDSILSIPNSPNITIIDYGFTDEVVGGMDGGYKEKTTNLQNGVTKGGCLTHVLHEGLVEHRTNLRDSDSQKNRQQQEEKQQQQSENEDRK</sequence>
<feature type="compositionally biased region" description="Polar residues" evidence="1">
    <location>
        <begin position="1"/>
        <end position="14"/>
    </location>
</feature>
<protein>
    <submittedName>
        <fullName evidence="2">Uncharacterized protein</fullName>
    </submittedName>
</protein>
<evidence type="ECO:0000256" key="1">
    <source>
        <dbReference type="SAM" id="MobiDB-lite"/>
    </source>
</evidence>
<gene>
    <name evidence="2" type="ORF">EJD97_017665</name>
</gene>
<accession>A0A6N2B3K9</accession>
<evidence type="ECO:0000313" key="2">
    <source>
        <dbReference type="EMBL" id="TMW89096.1"/>
    </source>
</evidence>
<dbReference type="AlphaFoldDB" id="A0A6N2B3K9"/>
<name>A0A6N2B3K9_SOLCI</name>
<feature type="region of interest" description="Disordered" evidence="1">
    <location>
        <begin position="94"/>
        <end position="125"/>
    </location>
</feature>
<feature type="compositionally biased region" description="Basic and acidic residues" evidence="1">
    <location>
        <begin position="15"/>
        <end position="31"/>
    </location>
</feature>
<feature type="region of interest" description="Disordered" evidence="1">
    <location>
        <begin position="1"/>
        <end position="40"/>
    </location>
</feature>
<feature type="non-terminal residue" evidence="2">
    <location>
        <position position="1"/>
    </location>
</feature>
<reference evidence="2" key="1">
    <citation type="submission" date="2019-05" db="EMBL/GenBank/DDBJ databases">
        <title>The de novo reference genome and transcriptome assemblies of the wild tomato species Solanum chilense.</title>
        <authorList>
            <person name="Stam R."/>
            <person name="Nosenko T."/>
            <person name="Hoerger A.C."/>
            <person name="Stephan W."/>
            <person name="Seidel M.A."/>
            <person name="Kuhn J.M.M."/>
            <person name="Haberer G."/>
            <person name="Tellier A."/>
        </authorList>
    </citation>
    <scope>NUCLEOTIDE SEQUENCE</scope>
    <source>
        <tissue evidence="2">Mature leaves</tissue>
    </source>
</reference>
<comment type="caution">
    <text evidence="2">The sequence shown here is derived from an EMBL/GenBank/DDBJ whole genome shotgun (WGS) entry which is preliminary data.</text>
</comment>
<dbReference type="EMBL" id="RXGB01004711">
    <property type="protein sequence ID" value="TMW89096.1"/>
    <property type="molecule type" value="Genomic_DNA"/>
</dbReference>